<keyword evidence="2" id="KW-1185">Reference proteome</keyword>
<dbReference type="AlphaFoldDB" id="A0A9X7Z7L3"/>
<sequence>MGKRKVVFHVSEDDRATMKSPIPHEVTTAIELVGGKEVGLIAFHHAVDQLENIYPGVDWSFQCSPSVAPNEIVAYLLPIRVL</sequence>
<dbReference type="Proteomes" id="UP000663505">
    <property type="component" value="Chromosome"/>
</dbReference>
<evidence type="ECO:0000313" key="1">
    <source>
        <dbReference type="EMBL" id="QSO47480.1"/>
    </source>
</evidence>
<dbReference type="KEGG" id="afx:JZ786_24385"/>
<name>A0A9X7Z7L3_9BACL</name>
<dbReference type="RefSeq" id="WP_206656827.1">
    <property type="nucleotide sequence ID" value="NZ_CP071182.1"/>
</dbReference>
<protein>
    <submittedName>
        <fullName evidence="1">Uncharacterized protein</fullName>
    </submittedName>
</protein>
<proteinExistence type="predicted"/>
<evidence type="ECO:0000313" key="2">
    <source>
        <dbReference type="Proteomes" id="UP000663505"/>
    </source>
</evidence>
<organism evidence="1 2">
    <name type="scientific">Alicyclobacillus mengziensis</name>
    <dbReference type="NCBI Taxonomy" id="2931921"/>
    <lineage>
        <taxon>Bacteria</taxon>
        <taxon>Bacillati</taxon>
        <taxon>Bacillota</taxon>
        <taxon>Bacilli</taxon>
        <taxon>Bacillales</taxon>
        <taxon>Alicyclobacillaceae</taxon>
        <taxon>Alicyclobacillus</taxon>
    </lineage>
</organism>
<gene>
    <name evidence="1" type="ORF">JZ786_24385</name>
</gene>
<accession>A0A9X7Z7L3</accession>
<reference evidence="1 2" key="1">
    <citation type="submission" date="2021-02" db="EMBL/GenBank/DDBJ databases">
        <title>Alicyclobacillus curvatus sp. nov. and Alicyclobacillus mengziensis sp. nov., two acidophilic bacteria isolated from acid mine drainage.</title>
        <authorList>
            <person name="Huang Y."/>
        </authorList>
    </citation>
    <scope>NUCLEOTIDE SEQUENCE [LARGE SCALE GENOMIC DNA]</scope>
    <source>
        <strain evidence="1 2">S30H14</strain>
    </source>
</reference>
<dbReference type="EMBL" id="CP071182">
    <property type="protein sequence ID" value="QSO47480.1"/>
    <property type="molecule type" value="Genomic_DNA"/>
</dbReference>